<sequence>MSSSASFEPVPATAAATIANYHIITPDIPGLLELEISQAEHRINLINLWKIAPGSRVLEIGCGQGTTTAVLAEAVGPTGHVDAVDPGPPEYGSPWTLAQAQEHLSAGVVGDRISWNFADPIDYLAENADKSWDYVVFAHCIWYFDSPATLTKMLGALRGRAKSLLVAEYALKATQTNALPHVLASVARATLEAHNKKSMANIRCLSSPGAIGDASKENGWVLDEEAIVVPEEGLLDGHWETSTVKSPEFLEEIEKEVEDVKVKALLRSARDGVIGVLDTFGLKKSWTMDVWVAKFH</sequence>
<reference evidence="3" key="1">
    <citation type="journal article" date="2015" name="Genome Announc.">
        <title>Draft whole-genome sequence of the biocontrol agent Trichoderma harzianum T6776.</title>
        <authorList>
            <person name="Baroncelli R."/>
            <person name="Piaggeschi G."/>
            <person name="Fiorini L."/>
            <person name="Bertolini E."/>
            <person name="Zapparata A."/>
            <person name="Pe M.E."/>
            <person name="Sarrocco S."/>
            <person name="Vannacci G."/>
        </authorList>
    </citation>
    <scope>NUCLEOTIDE SEQUENCE [LARGE SCALE GENOMIC DNA]</scope>
    <source>
        <strain evidence="3">T6776</strain>
    </source>
</reference>
<feature type="domain" description="Methyltransferase" evidence="1">
    <location>
        <begin position="57"/>
        <end position="157"/>
    </location>
</feature>
<dbReference type="InterPro" id="IPR041698">
    <property type="entry name" value="Methyltransf_25"/>
</dbReference>
<dbReference type="EMBL" id="JOKZ01000535">
    <property type="protein sequence ID" value="KKO97594.1"/>
    <property type="molecule type" value="Genomic_DNA"/>
</dbReference>
<comment type="caution">
    <text evidence="2">The sequence shown here is derived from an EMBL/GenBank/DDBJ whole genome shotgun (WGS) entry which is preliminary data.</text>
</comment>
<dbReference type="OrthoDB" id="8300214at2759"/>
<dbReference type="InterPro" id="IPR029063">
    <property type="entry name" value="SAM-dependent_MTases_sf"/>
</dbReference>
<dbReference type="SUPFAM" id="SSF53335">
    <property type="entry name" value="S-adenosyl-L-methionine-dependent methyltransferases"/>
    <property type="match status" value="1"/>
</dbReference>
<dbReference type="OMA" id="HCIWYFD"/>
<organism evidence="2 3">
    <name type="scientific">Trichoderma harzianum</name>
    <name type="common">Hypocrea lixii</name>
    <dbReference type="NCBI Taxonomy" id="5544"/>
    <lineage>
        <taxon>Eukaryota</taxon>
        <taxon>Fungi</taxon>
        <taxon>Dikarya</taxon>
        <taxon>Ascomycota</taxon>
        <taxon>Pezizomycotina</taxon>
        <taxon>Sordariomycetes</taxon>
        <taxon>Hypocreomycetidae</taxon>
        <taxon>Hypocreales</taxon>
        <taxon>Hypocreaceae</taxon>
        <taxon>Trichoderma</taxon>
    </lineage>
</organism>
<evidence type="ECO:0000259" key="1">
    <source>
        <dbReference type="Pfam" id="PF13649"/>
    </source>
</evidence>
<evidence type="ECO:0000313" key="2">
    <source>
        <dbReference type="EMBL" id="KKO97594.1"/>
    </source>
</evidence>
<dbReference type="CDD" id="cd02440">
    <property type="entry name" value="AdoMet_MTases"/>
    <property type="match status" value="1"/>
</dbReference>
<dbReference type="AlphaFoldDB" id="A0A0F9WYV5"/>
<accession>A0A0F9WYV5</accession>
<name>A0A0F9WYV5_TRIHA</name>
<gene>
    <name evidence="2" type="ORF">THAR02_10300</name>
</gene>
<proteinExistence type="predicted"/>
<dbReference type="Gene3D" id="3.40.50.150">
    <property type="entry name" value="Vaccinia Virus protein VP39"/>
    <property type="match status" value="1"/>
</dbReference>
<protein>
    <recommendedName>
        <fullName evidence="1">Methyltransferase domain-containing protein</fullName>
    </recommendedName>
</protein>
<dbReference type="Pfam" id="PF13649">
    <property type="entry name" value="Methyltransf_25"/>
    <property type="match status" value="1"/>
</dbReference>
<dbReference type="Proteomes" id="UP000034112">
    <property type="component" value="Unassembled WGS sequence"/>
</dbReference>
<evidence type="ECO:0000313" key="3">
    <source>
        <dbReference type="Proteomes" id="UP000034112"/>
    </source>
</evidence>